<dbReference type="InterPro" id="IPR052654">
    <property type="entry name" value="CS_Sulfotransferase"/>
</dbReference>
<protein>
    <submittedName>
        <fullName evidence="2">Carbohydrate sulfotransferase 15-like</fullName>
    </submittedName>
</protein>
<feature type="region of interest" description="Disordered" evidence="1">
    <location>
        <begin position="51"/>
        <end position="75"/>
    </location>
</feature>
<dbReference type="SUPFAM" id="SSF52540">
    <property type="entry name" value="P-loop containing nucleoside triphosphate hydrolases"/>
    <property type="match status" value="1"/>
</dbReference>
<proteinExistence type="predicted"/>
<feature type="compositionally biased region" description="Basic and acidic residues" evidence="1">
    <location>
        <begin position="134"/>
        <end position="146"/>
    </location>
</feature>
<gene>
    <name evidence="2" type="ORF">ElyMa_003846600</name>
</gene>
<evidence type="ECO:0000313" key="3">
    <source>
        <dbReference type="Proteomes" id="UP000762676"/>
    </source>
</evidence>
<reference evidence="2 3" key="1">
    <citation type="journal article" date="2021" name="Elife">
        <title>Chloroplast acquisition without the gene transfer in kleptoplastic sea slugs, Plakobranchus ocellatus.</title>
        <authorList>
            <person name="Maeda T."/>
            <person name="Takahashi S."/>
            <person name="Yoshida T."/>
            <person name="Shimamura S."/>
            <person name="Takaki Y."/>
            <person name="Nagai Y."/>
            <person name="Toyoda A."/>
            <person name="Suzuki Y."/>
            <person name="Arimoto A."/>
            <person name="Ishii H."/>
            <person name="Satoh N."/>
            <person name="Nishiyama T."/>
            <person name="Hasebe M."/>
            <person name="Maruyama T."/>
            <person name="Minagawa J."/>
            <person name="Obokata J."/>
            <person name="Shigenobu S."/>
        </authorList>
    </citation>
    <scope>NUCLEOTIDE SEQUENCE [LARGE SCALE GENOMIC DNA]</scope>
</reference>
<dbReference type="InterPro" id="IPR027417">
    <property type="entry name" value="P-loop_NTPase"/>
</dbReference>
<comment type="caution">
    <text evidence="2">The sequence shown here is derived from an EMBL/GenBank/DDBJ whole genome shotgun (WGS) entry which is preliminary data.</text>
</comment>
<dbReference type="GO" id="GO:0050659">
    <property type="term" value="F:N-acetylgalactosamine 4-sulfate 6-O-sulfotransferase activity"/>
    <property type="evidence" value="ECO:0007669"/>
    <property type="project" value="TreeGrafter"/>
</dbReference>
<dbReference type="PANTHER" id="PTHR15723:SF0">
    <property type="entry name" value="CARBOHYDRATE SULFOTRANSFERASE 15"/>
    <property type="match status" value="1"/>
</dbReference>
<keyword evidence="3" id="KW-1185">Reference proteome</keyword>
<dbReference type="Gene3D" id="3.40.50.300">
    <property type="entry name" value="P-loop containing nucleotide triphosphate hydrolases"/>
    <property type="match status" value="1"/>
</dbReference>
<dbReference type="GO" id="GO:0019319">
    <property type="term" value="P:hexose biosynthetic process"/>
    <property type="evidence" value="ECO:0007669"/>
    <property type="project" value="TreeGrafter"/>
</dbReference>
<name>A0AAV4FI78_9GAST</name>
<sequence length="315" mass="35225">MLPSRGRVLRVTSACLSLIGLAYLATLTSTWKTSGGVTSYFSTAAAAADDNHNQHGGPGGTGSRVVRTHSKQSSKPVMTHLQDGQWKSDDVIKKKPINVQGGLEDEDLRQPGFVRKSDKMQGFPSLDSVTESVGNEKEEEPSPRYKEREAIPPALANLISNWSELKGRHSDYITAPCQNKSSPSLSDLGEQRYGFIGPFPYLKNYKNPCWLPKGSTQVLCVPYFYLIGAPKAGSTDVFWRIKGHPHVTSGKAKEVRWFDRLRFPLEKGTQAAMPNFEDYLEFFERPTRYVQNATVRLKNGTIFHHRVIGMYVFPK</sequence>
<dbReference type="Proteomes" id="UP000762676">
    <property type="component" value="Unassembled WGS sequence"/>
</dbReference>
<dbReference type="PANTHER" id="PTHR15723">
    <property type="entry name" value="CARBOHYDRATE SULFOTRANSFERASE 15"/>
    <property type="match status" value="1"/>
</dbReference>
<accession>A0AAV4FI78</accession>
<feature type="region of interest" description="Disordered" evidence="1">
    <location>
        <begin position="117"/>
        <end position="146"/>
    </location>
</feature>
<dbReference type="AlphaFoldDB" id="A0AAV4FI78"/>
<evidence type="ECO:0000256" key="1">
    <source>
        <dbReference type="SAM" id="MobiDB-lite"/>
    </source>
</evidence>
<organism evidence="2 3">
    <name type="scientific">Elysia marginata</name>
    <dbReference type="NCBI Taxonomy" id="1093978"/>
    <lineage>
        <taxon>Eukaryota</taxon>
        <taxon>Metazoa</taxon>
        <taxon>Spiralia</taxon>
        <taxon>Lophotrochozoa</taxon>
        <taxon>Mollusca</taxon>
        <taxon>Gastropoda</taxon>
        <taxon>Heterobranchia</taxon>
        <taxon>Euthyneura</taxon>
        <taxon>Panpulmonata</taxon>
        <taxon>Sacoglossa</taxon>
        <taxon>Placobranchoidea</taxon>
        <taxon>Plakobranchidae</taxon>
        <taxon>Elysia</taxon>
    </lineage>
</organism>
<evidence type="ECO:0000313" key="2">
    <source>
        <dbReference type="EMBL" id="GFR72626.1"/>
    </source>
</evidence>
<dbReference type="EMBL" id="BMAT01007838">
    <property type="protein sequence ID" value="GFR72626.1"/>
    <property type="molecule type" value="Genomic_DNA"/>
</dbReference>